<proteinExistence type="predicted"/>
<dbReference type="EMBL" id="JARIHO010000006">
    <property type="protein sequence ID" value="KAJ7359278.1"/>
    <property type="molecule type" value="Genomic_DNA"/>
</dbReference>
<sequence length="166" mass="18731">RKLCKRRLRTLVRTHGVLPFTFNVSGLKMPLHPVSGGGFSDIYKGELNKEVVCIKVLRIFTTEFQLDQIYKELAREVLIWKGLSHPNILPLLGIDLVSRKPSCCLVSPWMENGSVMAFLKTYPDFDKRSLVRDVASGLEYLHNLDPPVVHGDIKGVSRMKIAISSL</sequence>
<dbReference type="PROSITE" id="PS50011">
    <property type="entry name" value="PROTEIN_KINASE_DOM"/>
    <property type="match status" value="1"/>
</dbReference>
<organism evidence="2 3">
    <name type="scientific">Mycena albidolilacea</name>
    <dbReference type="NCBI Taxonomy" id="1033008"/>
    <lineage>
        <taxon>Eukaryota</taxon>
        <taxon>Fungi</taxon>
        <taxon>Dikarya</taxon>
        <taxon>Basidiomycota</taxon>
        <taxon>Agaricomycotina</taxon>
        <taxon>Agaricomycetes</taxon>
        <taxon>Agaricomycetidae</taxon>
        <taxon>Agaricales</taxon>
        <taxon>Marasmiineae</taxon>
        <taxon>Mycenaceae</taxon>
        <taxon>Mycena</taxon>
    </lineage>
</organism>
<dbReference type="InterPro" id="IPR011009">
    <property type="entry name" value="Kinase-like_dom_sf"/>
</dbReference>
<evidence type="ECO:0000259" key="1">
    <source>
        <dbReference type="PROSITE" id="PS50011"/>
    </source>
</evidence>
<reference evidence="2" key="1">
    <citation type="submission" date="2023-03" db="EMBL/GenBank/DDBJ databases">
        <title>Massive genome expansion in bonnet fungi (Mycena s.s.) driven by repeated elements and novel gene families across ecological guilds.</title>
        <authorList>
            <consortium name="Lawrence Berkeley National Laboratory"/>
            <person name="Harder C.B."/>
            <person name="Miyauchi S."/>
            <person name="Viragh M."/>
            <person name="Kuo A."/>
            <person name="Thoen E."/>
            <person name="Andreopoulos B."/>
            <person name="Lu D."/>
            <person name="Skrede I."/>
            <person name="Drula E."/>
            <person name="Henrissat B."/>
            <person name="Morin E."/>
            <person name="Kohler A."/>
            <person name="Barry K."/>
            <person name="LaButti K."/>
            <person name="Morin E."/>
            <person name="Salamov A."/>
            <person name="Lipzen A."/>
            <person name="Mereny Z."/>
            <person name="Hegedus B."/>
            <person name="Baldrian P."/>
            <person name="Stursova M."/>
            <person name="Weitz H."/>
            <person name="Taylor A."/>
            <person name="Grigoriev I.V."/>
            <person name="Nagy L.G."/>
            <person name="Martin F."/>
            <person name="Kauserud H."/>
        </authorList>
    </citation>
    <scope>NUCLEOTIDE SEQUENCE</scope>
    <source>
        <strain evidence="2">CBHHK002</strain>
    </source>
</reference>
<dbReference type="Gene3D" id="1.10.510.10">
    <property type="entry name" value="Transferase(Phosphotransferase) domain 1"/>
    <property type="match status" value="1"/>
</dbReference>
<name>A0AAD7EZW4_9AGAR</name>
<feature type="non-terminal residue" evidence="2">
    <location>
        <position position="1"/>
    </location>
</feature>
<keyword evidence="2" id="KW-0418">Kinase</keyword>
<dbReference type="InterPro" id="IPR000719">
    <property type="entry name" value="Prot_kinase_dom"/>
</dbReference>
<evidence type="ECO:0000313" key="3">
    <source>
        <dbReference type="Proteomes" id="UP001218218"/>
    </source>
</evidence>
<feature type="domain" description="Protein kinase" evidence="1">
    <location>
        <begin position="28"/>
        <end position="166"/>
    </location>
</feature>
<dbReference type="SUPFAM" id="SSF56112">
    <property type="entry name" value="Protein kinase-like (PK-like)"/>
    <property type="match status" value="1"/>
</dbReference>
<comment type="caution">
    <text evidence="2">The sequence shown here is derived from an EMBL/GenBank/DDBJ whole genome shotgun (WGS) entry which is preliminary data.</text>
</comment>
<keyword evidence="2" id="KW-0808">Transferase</keyword>
<dbReference type="PANTHER" id="PTHR44329">
    <property type="entry name" value="SERINE/THREONINE-PROTEIN KINASE TNNI3K-RELATED"/>
    <property type="match status" value="1"/>
</dbReference>
<evidence type="ECO:0000313" key="2">
    <source>
        <dbReference type="EMBL" id="KAJ7359278.1"/>
    </source>
</evidence>
<dbReference type="Proteomes" id="UP001218218">
    <property type="component" value="Unassembled WGS sequence"/>
</dbReference>
<keyword evidence="3" id="KW-1185">Reference proteome</keyword>
<accession>A0AAD7EZW4</accession>
<dbReference type="GO" id="GO:0005524">
    <property type="term" value="F:ATP binding"/>
    <property type="evidence" value="ECO:0007669"/>
    <property type="project" value="InterPro"/>
</dbReference>
<protein>
    <submittedName>
        <fullName evidence="2">Kinase-like domain-containing protein</fullName>
    </submittedName>
</protein>
<dbReference type="GO" id="GO:0004674">
    <property type="term" value="F:protein serine/threonine kinase activity"/>
    <property type="evidence" value="ECO:0007669"/>
    <property type="project" value="TreeGrafter"/>
</dbReference>
<dbReference type="Pfam" id="PF00069">
    <property type="entry name" value="Pkinase"/>
    <property type="match status" value="1"/>
</dbReference>
<dbReference type="AlphaFoldDB" id="A0AAD7EZW4"/>
<gene>
    <name evidence="2" type="ORF">DFH08DRAFT_686716</name>
</gene>
<dbReference type="InterPro" id="IPR051681">
    <property type="entry name" value="Ser/Thr_Kinases-Pseudokinases"/>
</dbReference>